<dbReference type="STRING" id="768710.DesyoDRAFT_2096"/>
<dbReference type="AlphaFoldDB" id="H5XU92"/>
<evidence type="ECO:0000256" key="2">
    <source>
        <dbReference type="ARBA" id="ARBA00022448"/>
    </source>
</evidence>
<gene>
    <name evidence="6" type="ORF">DesyoDRAFT_2096</name>
</gene>
<keyword evidence="2" id="KW-0813">Transport</keyword>
<accession>H5XU92</accession>
<dbReference type="EMBL" id="CM001441">
    <property type="protein sequence ID" value="EHQ89188.1"/>
    <property type="molecule type" value="Genomic_DNA"/>
</dbReference>
<dbReference type="PANTHER" id="PTHR43335">
    <property type="entry name" value="ABC TRANSPORTER, ATP-BINDING PROTEIN"/>
    <property type="match status" value="1"/>
</dbReference>
<dbReference type="Proteomes" id="UP000005104">
    <property type="component" value="Chromosome"/>
</dbReference>
<evidence type="ECO:0000256" key="4">
    <source>
        <dbReference type="ARBA" id="ARBA00022840"/>
    </source>
</evidence>
<reference evidence="6 7" key="1">
    <citation type="submission" date="2011-11" db="EMBL/GenBank/DDBJ databases">
        <title>The Noncontiguous Finished genome of Desulfosporosinus youngiae DSM 17734.</title>
        <authorList>
            <consortium name="US DOE Joint Genome Institute (JGI-PGF)"/>
            <person name="Lucas S."/>
            <person name="Han J."/>
            <person name="Lapidus A."/>
            <person name="Cheng J.-F."/>
            <person name="Goodwin L."/>
            <person name="Pitluck S."/>
            <person name="Peters L."/>
            <person name="Ovchinnikova G."/>
            <person name="Lu M."/>
            <person name="Land M.L."/>
            <person name="Hauser L."/>
            <person name="Pester M."/>
            <person name="Spring S."/>
            <person name="Ollivier B."/>
            <person name="Rattei T."/>
            <person name="Klenk H.-P."/>
            <person name="Wagner M."/>
            <person name="Loy A."/>
            <person name="Woyke T.J."/>
        </authorList>
    </citation>
    <scope>NUCLEOTIDE SEQUENCE [LARGE SCALE GENOMIC DNA]</scope>
    <source>
        <strain evidence="6 7">DSM 17734</strain>
    </source>
</reference>
<dbReference type="HOGENOM" id="CLU_000604_1_2_9"/>
<name>H5XU92_9FIRM</name>
<keyword evidence="3" id="KW-0547">Nucleotide-binding</keyword>
<evidence type="ECO:0000256" key="3">
    <source>
        <dbReference type="ARBA" id="ARBA00022741"/>
    </source>
</evidence>
<feature type="domain" description="ABC transporter" evidence="5">
    <location>
        <begin position="9"/>
        <end position="237"/>
    </location>
</feature>
<proteinExistence type="inferred from homology"/>
<evidence type="ECO:0000313" key="7">
    <source>
        <dbReference type="Proteomes" id="UP000005104"/>
    </source>
</evidence>
<dbReference type="SMART" id="SM00382">
    <property type="entry name" value="AAA"/>
    <property type="match status" value="1"/>
</dbReference>
<dbReference type="InterPro" id="IPR003439">
    <property type="entry name" value="ABC_transporter-like_ATP-bd"/>
</dbReference>
<dbReference type="SUPFAM" id="SSF52540">
    <property type="entry name" value="P-loop containing nucleoside triphosphate hydrolases"/>
    <property type="match status" value="1"/>
</dbReference>
<sequence>MTMSNRMVIETENLTKYYGTKTGCRDITISVGEGEIFGFLGPNGAGKSTFIKMLVGLLFPTSGGAFVLGKPLGDVEVRKKIGYLPENFKYQDWMTGQDLLSFHASLYKLDKKNAAAKIEEVLDIVKLKGHETYRIGTYSKGMQQRIGLACALLPDPELLFLDEPTSALDPVGRKEVREIMTGLRSRGKTVLLNSHLLSEVEAVCDSAAIIKKGSVIKYGKMDELLESKLVLEIQAEDVNNDVLNKLRDFDSGLTCSNNRIYLEIKDRTVIHHIASIIVNGGGKLFELSPKKVSLENVFINLVEGGDQK</sequence>
<comment type="similarity">
    <text evidence="1">Belongs to the ABC transporter superfamily.</text>
</comment>
<dbReference type="eggNOG" id="COG1131">
    <property type="taxonomic scope" value="Bacteria"/>
</dbReference>
<dbReference type="InterPro" id="IPR027417">
    <property type="entry name" value="P-loop_NTPase"/>
</dbReference>
<protein>
    <submittedName>
        <fullName evidence="6">ABC-type multidrug transport system, ATPase component</fullName>
    </submittedName>
</protein>
<dbReference type="PANTHER" id="PTHR43335:SF4">
    <property type="entry name" value="ABC TRANSPORTER, ATP-BINDING PROTEIN"/>
    <property type="match status" value="1"/>
</dbReference>
<dbReference type="PROSITE" id="PS50893">
    <property type="entry name" value="ABC_TRANSPORTER_2"/>
    <property type="match status" value="1"/>
</dbReference>
<dbReference type="GO" id="GO:0005524">
    <property type="term" value="F:ATP binding"/>
    <property type="evidence" value="ECO:0007669"/>
    <property type="project" value="UniProtKB-KW"/>
</dbReference>
<evidence type="ECO:0000313" key="6">
    <source>
        <dbReference type="EMBL" id="EHQ89188.1"/>
    </source>
</evidence>
<dbReference type="InterPro" id="IPR003593">
    <property type="entry name" value="AAA+_ATPase"/>
</dbReference>
<dbReference type="InterPro" id="IPR017871">
    <property type="entry name" value="ABC_transporter-like_CS"/>
</dbReference>
<dbReference type="CDD" id="cd03230">
    <property type="entry name" value="ABC_DR_subfamily_A"/>
    <property type="match status" value="1"/>
</dbReference>
<evidence type="ECO:0000256" key="1">
    <source>
        <dbReference type="ARBA" id="ARBA00005417"/>
    </source>
</evidence>
<evidence type="ECO:0000259" key="5">
    <source>
        <dbReference type="PROSITE" id="PS50893"/>
    </source>
</evidence>
<dbReference type="GO" id="GO:0016887">
    <property type="term" value="F:ATP hydrolysis activity"/>
    <property type="evidence" value="ECO:0007669"/>
    <property type="project" value="InterPro"/>
</dbReference>
<dbReference type="Gene3D" id="3.40.50.300">
    <property type="entry name" value="P-loop containing nucleotide triphosphate hydrolases"/>
    <property type="match status" value="1"/>
</dbReference>
<organism evidence="6 7">
    <name type="scientific">Desulfosporosinus youngiae DSM 17734</name>
    <dbReference type="NCBI Taxonomy" id="768710"/>
    <lineage>
        <taxon>Bacteria</taxon>
        <taxon>Bacillati</taxon>
        <taxon>Bacillota</taxon>
        <taxon>Clostridia</taxon>
        <taxon>Eubacteriales</taxon>
        <taxon>Desulfitobacteriaceae</taxon>
        <taxon>Desulfosporosinus</taxon>
    </lineage>
</organism>
<keyword evidence="7" id="KW-1185">Reference proteome</keyword>
<keyword evidence="4" id="KW-0067">ATP-binding</keyword>
<dbReference type="Pfam" id="PF00005">
    <property type="entry name" value="ABC_tran"/>
    <property type="match status" value="1"/>
</dbReference>
<dbReference type="PROSITE" id="PS00211">
    <property type="entry name" value="ABC_TRANSPORTER_1"/>
    <property type="match status" value="1"/>
</dbReference>